<dbReference type="Proteomes" id="UP000779508">
    <property type="component" value="Unassembled WGS sequence"/>
</dbReference>
<comment type="caution">
    <text evidence="1">The sequence shown here is derived from an EMBL/GenBank/DDBJ whole genome shotgun (WGS) entry which is preliminary data.</text>
</comment>
<protein>
    <submittedName>
        <fullName evidence="1">Uncharacterized protein</fullName>
    </submittedName>
</protein>
<accession>A0ABS6G604</accession>
<evidence type="ECO:0000313" key="2">
    <source>
        <dbReference type="Proteomes" id="UP000779508"/>
    </source>
</evidence>
<name>A0ABS6G604_9FIRM</name>
<keyword evidence="2" id="KW-1185">Reference proteome</keyword>
<evidence type="ECO:0000313" key="1">
    <source>
        <dbReference type="EMBL" id="MBU5677919.1"/>
    </source>
</evidence>
<reference evidence="1 2" key="1">
    <citation type="submission" date="2021-06" db="EMBL/GenBank/DDBJ databases">
        <authorList>
            <person name="Sun Q."/>
            <person name="Li D."/>
        </authorList>
    </citation>
    <scope>NUCLEOTIDE SEQUENCE [LARGE SCALE GENOMIC DNA]</scope>
    <source>
        <strain evidence="1 2">MSJ-5</strain>
    </source>
</reference>
<organism evidence="1 2">
    <name type="scientific">Alkaliphilus flagellatus</name>
    <dbReference type="NCBI Taxonomy" id="2841507"/>
    <lineage>
        <taxon>Bacteria</taxon>
        <taxon>Bacillati</taxon>
        <taxon>Bacillota</taxon>
        <taxon>Clostridia</taxon>
        <taxon>Peptostreptococcales</taxon>
        <taxon>Natronincolaceae</taxon>
        <taxon>Alkaliphilus</taxon>
    </lineage>
</organism>
<gene>
    <name evidence="1" type="ORF">KQI88_15990</name>
</gene>
<proteinExistence type="predicted"/>
<dbReference type="EMBL" id="JAHLQK010000006">
    <property type="protein sequence ID" value="MBU5677919.1"/>
    <property type="molecule type" value="Genomic_DNA"/>
</dbReference>
<sequence>MKALIYNNDTLVSICEDDIEFETDWIKDLYGDGELSTQHIDMTVDQFKKHPHSIVDGQVVVDVDTIIDIPESAIPKPTPEELKIKELETQLAGLQSAMAELTMMMTTP</sequence>
<dbReference type="RefSeq" id="WP_216419029.1">
    <property type="nucleotide sequence ID" value="NZ_JAHLQK010000006.1"/>
</dbReference>